<organism evidence="1 2">
    <name type="scientific">Octopus vulgaris</name>
    <name type="common">Common octopus</name>
    <dbReference type="NCBI Taxonomy" id="6645"/>
    <lineage>
        <taxon>Eukaryota</taxon>
        <taxon>Metazoa</taxon>
        <taxon>Spiralia</taxon>
        <taxon>Lophotrochozoa</taxon>
        <taxon>Mollusca</taxon>
        <taxon>Cephalopoda</taxon>
        <taxon>Coleoidea</taxon>
        <taxon>Octopodiformes</taxon>
        <taxon>Octopoda</taxon>
        <taxon>Incirrata</taxon>
        <taxon>Octopodidae</taxon>
        <taxon>Octopus</taxon>
    </lineage>
</organism>
<dbReference type="EMBL" id="OX597840">
    <property type="protein sequence ID" value="CAI9742105.1"/>
    <property type="molecule type" value="Genomic_DNA"/>
</dbReference>
<reference evidence="1" key="1">
    <citation type="submission" date="2023-08" db="EMBL/GenBank/DDBJ databases">
        <authorList>
            <person name="Alioto T."/>
            <person name="Alioto T."/>
            <person name="Gomez Garrido J."/>
        </authorList>
    </citation>
    <scope>NUCLEOTIDE SEQUENCE</scope>
</reference>
<evidence type="ECO:0000313" key="1">
    <source>
        <dbReference type="EMBL" id="CAI9742105.1"/>
    </source>
</evidence>
<proteinExistence type="predicted"/>
<evidence type="ECO:0000313" key="2">
    <source>
        <dbReference type="Proteomes" id="UP001162480"/>
    </source>
</evidence>
<accession>A0AA36BWT3</accession>
<sequence>MDFKKVTKVAGKMVDNHANFNQIRHLTSKLRCKMLSLYNDFFFSTKSLKNHYLTGHKCIHTEEEPFIINEVCNILCELPQLFVITFVWAKILNGNLINLWKYL</sequence>
<dbReference type="Proteomes" id="UP001162480">
    <property type="component" value="Chromosome 27"/>
</dbReference>
<dbReference type="AlphaFoldDB" id="A0AA36BWT3"/>
<protein>
    <submittedName>
        <fullName evidence="1">Uncharacterized protein</fullName>
    </submittedName>
</protein>
<keyword evidence="2" id="KW-1185">Reference proteome</keyword>
<name>A0AA36BWT3_OCTVU</name>
<gene>
    <name evidence="1" type="ORF">OCTVUL_1B008950</name>
</gene>